<dbReference type="InterPro" id="IPR004099">
    <property type="entry name" value="Pyr_nucl-diS_OxRdtase_dimer"/>
</dbReference>
<dbReference type="PRINTS" id="PR00368">
    <property type="entry name" value="FADPNR"/>
</dbReference>
<dbReference type="PANTHER" id="PTHR43014:SF2">
    <property type="entry name" value="MERCURIC REDUCTASE"/>
    <property type="match status" value="1"/>
</dbReference>
<evidence type="ECO:0000256" key="9">
    <source>
        <dbReference type="PIRSR" id="PIRSR000350-4"/>
    </source>
</evidence>
<evidence type="ECO:0000256" key="1">
    <source>
        <dbReference type="ARBA" id="ARBA00007532"/>
    </source>
</evidence>
<dbReference type="RefSeq" id="WP_145259608.1">
    <property type="nucleotide sequence ID" value="NZ_CP036279.1"/>
</dbReference>
<evidence type="ECO:0000256" key="8">
    <source>
        <dbReference type="PIRSR" id="PIRSR000350-3"/>
    </source>
</evidence>
<dbReference type="NCBIfam" id="NF004991">
    <property type="entry name" value="PRK06370.1-3"/>
    <property type="match status" value="1"/>
</dbReference>
<dbReference type="InterPro" id="IPR001100">
    <property type="entry name" value="Pyr_nuc-diS_OxRdtase"/>
</dbReference>
<sequence>MVEVLPNDEHNQRLVANAHPPDWVNPTAAGRYHLVVIGAGTAGLVAAAGSAGLGAKVALIERHLMGGDCLNVGCVPSKALISAARLAAHVRDGREFGVEVPHEFTVHFSEVMRRMRRLRAKISPADSVRRFQGLGVDVYLGDASFVGDHTIAVAGQELEFRRAVIATGGRAAETDVEGLAEIGYLTNETVFSLTELPSRLAVIGAGPIGCELAQSFARFNSRVTLLSKYEHIMPREDPDAAAIVEASLGRDGVAIVPSCRVMKAWRDGNDSVLLVREPGGEREVRVDAVLVAAGRVANVEGLNLDQVGVRHCGKGVEVDDRLRTTNPHIYASGDVCSRFKFTHAADALSRIVIKNALFHGRAKASDLLIPWCTYTDPEIAHVGLYEHQAKEKGIELTTFTQKLEEVDRSILEGADEGFVRVHCRKGTDKILGATIVADHAGDLISELTLAMMAGRGLGTIAQTIHPYPTQAEAIKKLGDAYNRTKLTPLAKKLFGLWFKWTA</sequence>
<dbReference type="GO" id="GO:0016668">
    <property type="term" value="F:oxidoreductase activity, acting on a sulfur group of donors, NAD(P) as acceptor"/>
    <property type="evidence" value="ECO:0007669"/>
    <property type="project" value="InterPro"/>
</dbReference>
<evidence type="ECO:0000259" key="11">
    <source>
        <dbReference type="Pfam" id="PF02852"/>
    </source>
</evidence>
<comment type="cofactor">
    <cofactor evidence="8">
        <name>FAD</name>
        <dbReference type="ChEBI" id="CHEBI:57692"/>
    </cofactor>
    <text evidence="8">Binds 1 FAD per subunit.</text>
</comment>
<dbReference type="OrthoDB" id="230580at2"/>
<organism evidence="13 14">
    <name type="scientific">Kolteria novifilia</name>
    <dbReference type="NCBI Taxonomy" id="2527975"/>
    <lineage>
        <taxon>Bacteria</taxon>
        <taxon>Pseudomonadati</taxon>
        <taxon>Planctomycetota</taxon>
        <taxon>Planctomycetia</taxon>
        <taxon>Kolteriales</taxon>
        <taxon>Kolteriaceae</taxon>
        <taxon>Kolteria</taxon>
    </lineage>
</organism>
<keyword evidence="14" id="KW-1185">Reference proteome</keyword>
<dbReference type="SUPFAM" id="SSF55424">
    <property type="entry name" value="FAD/NAD-linked reductases, dimerisation (C-terminal) domain"/>
    <property type="match status" value="1"/>
</dbReference>
<keyword evidence="6" id="KW-1015">Disulfide bond</keyword>
<feature type="binding site" evidence="8">
    <location>
        <begin position="204"/>
        <end position="211"/>
    </location>
    <ligand>
        <name>NAD(+)</name>
        <dbReference type="ChEBI" id="CHEBI:57540"/>
    </ligand>
</feature>
<dbReference type="InterPro" id="IPR012999">
    <property type="entry name" value="Pyr_OxRdtase_I_AS"/>
</dbReference>
<dbReference type="PANTHER" id="PTHR43014">
    <property type="entry name" value="MERCURIC REDUCTASE"/>
    <property type="match status" value="1"/>
</dbReference>
<feature type="binding site" evidence="8">
    <location>
        <position position="78"/>
    </location>
    <ligand>
        <name>FAD</name>
        <dbReference type="ChEBI" id="CHEBI:57692"/>
    </ligand>
</feature>
<dbReference type="GO" id="GO:0050660">
    <property type="term" value="F:flavin adenine dinucleotide binding"/>
    <property type="evidence" value="ECO:0007669"/>
    <property type="project" value="TreeGrafter"/>
</dbReference>
<evidence type="ECO:0000313" key="13">
    <source>
        <dbReference type="EMBL" id="QDU62691.1"/>
    </source>
</evidence>
<evidence type="ECO:0000256" key="2">
    <source>
        <dbReference type="ARBA" id="ARBA00022630"/>
    </source>
</evidence>
<feature type="domain" description="Pyridine nucleotide-disulphide oxidoreductase dimerisation" evidence="11">
    <location>
        <begin position="369"/>
        <end position="476"/>
    </location>
</feature>
<keyword evidence="8" id="KW-0520">NAD</keyword>
<dbReference type="KEGG" id="knv:Pan216_35590"/>
<feature type="binding site" evidence="8">
    <location>
        <position position="334"/>
    </location>
    <ligand>
        <name>FAD</name>
        <dbReference type="ChEBI" id="CHEBI:57692"/>
    </ligand>
</feature>
<evidence type="ECO:0000313" key="14">
    <source>
        <dbReference type="Proteomes" id="UP000317093"/>
    </source>
</evidence>
<dbReference type="FunFam" id="3.30.390.30:FF:000001">
    <property type="entry name" value="Dihydrolipoyl dehydrogenase"/>
    <property type="match status" value="1"/>
</dbReference>
<name>A0A518B6V5_9BACT</name>
<dbReference type="Gene3D" id="3.30.390.30">
    <property type="match status" value="1"/>
</dbReference>
<feature type="binding site" evidence="8">
    <location>
        <position position="294"/>
    </location>
    <ligand>
        <name>NAD(+)</name>
        <dbReference type="ChEBI" id="CHEBI:57540"/>
    </ligand>
</feature>
<dbReference type="PROSITE" id="PS00076">
    <property type="entry name" value="PYRIDINE_REDOX_1"/>
    <property type="match status" value="1"/>
</dbReference>
<dbReference type="AlphaFoldDB" id="A0A518B6V5"/>
<dbReference type="EMBL" id="CP036279">
    <property type="protein sequence ID" value="QDU62691.1"/>
    <property type="molecule type" value="Genomic_DNA"/>
</dbReference>
<feature type="domain" description="FAD/NAD(P)-binding" evidence="12">
    <location>
        <begin position="32"/>
        <end position="345"/>
    </location>
</feature>
<keyword evidence="4" id="KW-0521">NADP</keyword>
<dbReference type="InterPro" id="IPR023753">
    <property type="entry name" value="FAD/NAD-binding_dom"/>
</dbReference>
<evidence type="ECO:0000259" key="12">
    <source>
        <dbReference type="Pfam" id="PF07992"/>
    </source>
</evidence>
<protein>
    <submittedName>
        <fullName evidence="13">Mercuric reductase</fullName>
        <ecNumber evidence="13">1.16.1.1</ecNumber>
    </submittedName>
</protein>
<dbReference type="PRINTS" id="PR00411">
    <property type="entry name" value="PNDRDTASEI"/>
</dbReference>
<evidence type="ECO:0000256" key="10">
    <source>
        <dbReference type="RuleBase" id="RU003691"/>
    </source>
</evidence>
<evidence type="ECO:0000256" key="5">
    <source>
        <dbReference type="ARBA" id="ARBA00023002"/>
    </source>
</evidence>
<proteinExistence type="inferred from homology"/>
<dbReference type="GO" id="GO:0016152">
    <property type="term" value="F:mercury (II) reductase (NADP+) activity"/>
    <property type="evidence" value="ECO:0007669"/>
    <property type="project" value="UniProtKB-EC"/>
</dbReference>
<dbReference type="Pfam" id="PF02852">
    <property type="entry name" value="Pyr_redox_dim"/>
    <property type="match status" value="1"/>
</dbReference>
<gene>
    <name evidence="13" type="primary">merA</name>
    <name evidence="13" type="ORF">Pan216_35590</name>
</gene>
<keyword evidence="3 8" id="KW-0274">FAD</keyword>
<reference evidence="13 14" key="1">
    <citation type="submission" date="2019-02" db="EMBL/GenBank/DDBJ databases">
        <title>Deep-cultivation of Planctomycetes and their phenomic and genomic characterization uncovers novel biology.</title>
        <authorList>
            <person name="Wiegand S."/>
            <person name="Jogler M."/>
            <person name="Boedeker C."/>
            <person name="Pinto D."/>
            <person name="Vollmers J."/>
            <person name="Rivas-Marin E."/>
            <person name="Kohn T."/>
            <person name="Peeters S.H."/>
            <person name="Heuer A."/>
            <person name="Rast P."/>
            <person name="Oberbeckmann S."/>
            <person name="Bunk B."/>
            <person name="Jeske O."/>
            <person name="Meyerdierks A."/>
            <person name="Storesund J.E."/>
            <person name="Kallscheuer N."/>
            <person name="Luecker S."/>
            <person name="Lage O.M."/>
            <person name="Pohl T."/>
            <person name="Merkel B.J."/>
            <person name="Hornburger P."/>
            <person name="Mueller R.-W."/>
            <person name="Bruemmer F."/>
            <person name="Labrenz M."/>
            <person name="Spormann A.M."/>
            <person name="Op den Camp H."/>
            <person name="Overmann J."/>
            <person name="Amann R."/>
            <person name="Jetten M.S.M."/>
            <person name="Mascher T."/>
            <person name="Medema M.H."/>
            <person name="Devos D.P."/>
            <person name="Kaster A.-K."/>
            <person name="Ovreas L."/>
            <person name="Rohde M."/>
            <person name="Galperin M.Y."/>
            <person name="Jogler C."/>
        </authorList>
    </citation>
    <scope>NUCLEOTIDE SEQUENCE [LARGE SCALE GENOMIC DNA]</scope>
    <source>
        <strain evidence="13 14">Pan216</strain>
    </source>
</reference>
<dbReference type="InterPro" id="IPR036188">
    <property type="entry name" value="FAD/NAD-bd_sf"/>
</dbReference>
<accession>A0A518B6V5</accession>
<keyword evidence="5 10" id="KW-0560">Oxidoreductase</keyword>
<keyword evidence="8" id="KW-0547">Nucleotide-binding</keyword>
<evidence type="ECO:0000256" key="7">
    <source>
        <dbReference type="ARBA" id="ARBA00023284"/>
    </source>
</evidence>
<dbReference type="Gene3D" id="3.50.50.60">
    <property type="entry name" value="FAD/NAD(P)-binding domain"/>
    <property type="match status" value="2"/>
</dbReference>
<dbReference type="InterPro" id="IPR016156">
    <property type="entry name" value="FAD/NAD-linked_Rdtase_dimer_sf"/>
</dbReference>
<comment type="similarity">
    <text evidence="1 10">Belongs to the class-I pyridine nucleotide-disulfide oxidoreductase family.</text>
</comment>
<keyword evidence="2 10" id="KW-0285">Flavoprotein</keyword>
<keyword evidence="7 10" id="KW-0676">Redox-active center</keyword>
<evidence type="ECO:0000256" key="3">
    <source>
        <dbReference type="ARBA" id="ARBA00022827"/>
    </source>
</evidence>
<evidence type="ECO:0000256" key="4">
    <source>
        <dbReference type="ARBA" id="ARBA00022857"/>
    </source>
</evidence>
<dbReference type="SUPFAM" id="SSF51905">
    <property type="entry name" value="FAD/NAD(P)-binding domain"/>
    <property type="match status" value="1"/>
</dbReference>
<dbReference type="Proteomes" id="UP000317093">
    <property type="component" value="Chromosome"/>
</dbReference>
<dbReference type="PIRSF" id="PIRSF000350">
    <property type="entry name" value="Mercury_reductase_MerA"/>
    <property type="match status" value="1"/>
</dbReference>
<dbReference type="GO" id="GO:0003955">
    <property type="term" value="F:NAD(P)H dehydrogenase (quinone) activity"/>
    <property type="evidence" value="ECO:0007669"/>
    <property type="project" value="TreeGrafter"/>
</dbReference>
<feature type="disulfide bond" description="Redox-active" evidence="9">
    <location>
        <begin position="69"/>
        <end position="74"/>
    </location>
</feature>
<evidence type="ECO:0000256" key="6">
    <source>
        <dbReference type="ARBA" id="ARBA00023157"/>
    </source>
</evidence>
<dbReference type="Pfam" id="PF07992">
    <property type="entry name" value="Pyr_redox_2"/>
    <property type="match status" value="1"/>
</dbReference>
<dbReference type="EC" id="1.16.1.1" evidence="13"/>